<organism evidence="6 7">
    <name type="scientific">Marinomonas alcarazii</name>
    <dbReference type="NCBI Taxonomy" id="491949"/>
    <lineage>
        <taxon>Bacteria</taxon>
        <taxon>Pseudomonadati</taxon>
        <taxon>Pseudomonadota</taxon>
        <taxon>Gammaproteobacteria</taxon>
        <taxon>Oceanospirillales</taxon>
        <taxon>Oceanospirillaceae</taxon>
        <taxon>Marinomonas</taxon>
    </lineage>
</organism>
<accession>A0A318V7S2</accession>
<keyword evidence="1" id="KW-0678">Repressor</keyword>
<name>A0A318V7S2_9GAMM</name>
<dbReference type="InterPro" id="IPR000843">
    <property type="entry name" value="HTH_LacI"/>
</dbReference>
<dbReference type="SMART" id="SM00354">
    <property type="entry name" value="HTH_LACI"/>
    <property type="match status" value="1"/>
</dbReference>
<dbReference type="PANTHER" id="PTHR30146:SF148">
    <property type="entry name" value="HTH-TYPE TRANSCRIPTIONAL REPRESSOR PURR-RELATED"/>
    <property type="match status" value="1"/>
</dbReference>
<dbReference type="InterPro" id="IPR010982">
    <property type="entry name" value="Lambda_DNA-bd_dom_sf"/>
</dbReference>
<dbReference type="CDD" id="cd01392">
    <property type="entry name" value="HTH_LacI"/>
    <property type="match status" value="1"/>
</dbReference>
<dbReference type="PROSITE" id="PS50932">
    <property type="entry name" value="HTH_LACI_2"/>
    <property type="match status" value="1"/>
</dbReference>
<dbReference type="Pfam" id="PF13377">
    <property type="entry name" value="Peripla_BP_3"/>
    <property type="match status" value="1"/>
</dbReference>
<gene>
    <name evidence="6" type="ORF">DFP75_103151</name>
</gene>
<keyword evidence="4" id="KW-0804">Transcription</keyword>
<evidence type="ECO:0000313" key="6">
    <source>
        <dbReference type="EMBL" id="PYF82325.1"/>
    </source>
</evidence>
<keyword evidence="3" id="KW-0238">DNA-binding</keyword>
<protein>
    <submittedName>
        <fullName evidence="6">LacI family transcriptional regulator</fullName>
    </submittedName>
</protein>
<dbReference type="Gene3D" id="1.10.260.40">
    <property type="entry name" value="lambda repressor-like DNA-binding domains"/>
    <property type="match status" value="1"/>
</dbReference>
<evidence type="ECO:0000256" key="2">
    <source>
        <dbReference type="ARBA" id="ARBA00023015"/>
    </source>
</evidence>
<dbReference type="Gene3D" id="3.40.50.2300">
    <property type="match status" value="2"/>
</dbReference>
<dbReference type="SUPFAM" id="SSF47413">
    <property type="entry name" value="lambda repressor-like DNA-binding domains"/>
    <property type="match status" value="1"/>
</dbReference>
<evidence type="ECO:0000256" key="3">
    <source>
        <dbReference type="ARBA" id="ARBA00023125"/>
    </source>
</evidence>
<dbReference type="InterPro" id="IPR028082">
    <property type="entry name" value="Peripla_BP_I"/>
</dbReference>
<dbReference type="CDD" id="cd06267">
    <property type="entry name" value="PBP1_LacI_sugar_binding-like"/>
    <property type="match status" value="1"/>
</dbReference>
<reference evidence="6 7" key="1">
    <citation type="submission" date="2018-06" db="EMBL/GenBank/DDBJ databases">
        <title>Genomic Encyclopedia of Type Strains, Phase III (KMG-III): the genomes of soil and plant-associated and newly described type strains.</title>
        <authorList>
            <person name="Whitman W."/>
        </authorList>
    </citation>
    <scope>NUCLEOTIDE SEQUENCE [LARGE SCALE GENOMIC DNA]</scope>
    <source>
        <strain evidence="6 7">CECT 7730</strain>
    </source>
</reference>
<evidence type="ECO:0000256" key="1">
    <source>
        <dbReference type="ARBA" id="ARBA00022491"/>
    </source>
</evidence>
<evidence type="ECO:0000259" key="5">
    <source>
        <dbReference type="PROSITE" id="PS50932"/>
    </source>
</evidence>
<sequence>MSLKKISERSGVAISTVSHVLNGTAKISDDVRQRVLQIAKDIGYLDSRIKRAQTPTLRKIALFVDSDRLRQTDVNFVSWTILETLRKECEQKGVEIEPILIDELKGDYNKISERMTKTKCDGILVYFDENQKLLNEVINTNLPCILLAGQEPGMHIGSVGIGDRNGARLGVEHLIELGHRNIGIVSWPGRYTIRQRLDGFKEAINEHLELGLSATDIQLDSFQPDIAEKGMSKWLEQHPDLNQITAFFCLADNVAIGVLNALQKKDIQVPQDVSILGFDDVFAGQMMQPALSTVHTPLHHIARCALEELELLTRRTSKNAPARRVELGCRLIERQSCKAI</sequence>
<comment type="caution">
    <text evidence="6">The sequence shown here is derived from an EMBL/GenBank/DDBJ whole genome shotgun (WGS) entry which is preliminary data.</text>
</comment>
<dbReference type="Pfam" id="PF00356">
    <property type="entry name" value="LacI"/>
    <property type="match status" value="1"/>
</dbReference>
<dbReference type="EMBL" id="QKLW01000003">
    <property type="protein sequence ID" value="PYF82325.1"/>
    <property type="molecule type" value="Genomic_DNA"/>
</dbReference>
<keyword evidence="2" id="KW-0805">Transcription regulation</keyword>
<keyword evidence="7" id="KW-1185">Reference proteome</keyword>
<dbReference type="InterPro" id="IPR046335">
    <property type="entry name" value="LacI/GalR-like_sensor"/>
</dbReference>
<evidence type="ECO:0000256" key="4">
    <source>
        <dbReference type="ARBA" id="ARBA00023163"/>
    </source>
</evidence>
<dbReference type="Proteomes" id="UP000247551">
    <property type="component" value="Unassembled WGS sequence"/>
</dbReference>
<feature type="domain" description="HTH lacI-type" evidence="5">
    <location>
        <begin position="1"/>
        <end position="44"/>
    </location>
</feature>
<dbReference type="GO" id="GO:0000976">
    <property type="term" value="F:transcription cis-regulatory region binding"/>
    <property type="evidence" value="ECO:0007669"/>
    <property type="project" value="TreeGrafter"/>
</dbReference>
<dbReference type="SUPFAM" id="SSF53822">
    <property type="entry name" value="Periplasmic binding protein-like I"/>
    <property type="match status" value="1"/>
</dbReference>
<dbReference type="GO" id="GO:0003700">
    <property type="term" value="F:DNA-binding transcription factor activity"/>
    <property type="evidence" value="ECO:0007669"/>
    <property type="project" value="TreeGrafter"/>
</dbReference>
<dbReference type="AlphaFoldDB" id="A0A318V7S2"/>
<dbReference type="PANTHER" id="PTHR30146">
    <property type="entry name" value="LACI-RELATED TRANSCRIPTIONAL REPRESSOR"/>
    <property type="match status" value="1"/>
</dbReference>
<dbReference type="RefSeq" id="WP_110574778.1">
    <property type="nucleotide sequence ID" value="NZ_QKLW01000003.1"/>
</dbReference>
<proteinExistence type="predicted"/>
<evidence type="ECO:0000313" key="7">
    <source>
        <dbReference type="Proteomes" id="UP000247551"/>
    </source>
</evidence>